<evidence type="ECO:0000256" key="2">
    <source>
        <dbReference type="ARBA" id="ARBA00022643"/>
    </source>
</evidence>
<dbReference type="STRING" id="1173111.SAMN05444955_11980"/>
<keyword evidence="1" id="KW-0285">Flavoprotein</keyword>
<protein>
    <submittedName>
        <fullName evidence="5">5,6-dimethylbenzimidazole synthase</fullName>
    </submittedName>
</protein>
<dbReference type="InterPro" id="IPR029479">
    <property type="entry name" value="Nitroreductase"/>
</dbReference>
<dbReference type="Gene3D" id="3.40.109.10">
    <property type="entry name" value="NADH Oxidase"/>
    <property type="match status" value="1"/>
</dbReference>
<sequence length="224" mass="25743">MSDTFSKAEQEVVYRVIRARRDIRHFSGQSVPEDALIRILEAAHHAPSVGFMQPWNFIMVSSREIRQKIKDSFEEMNADQLRKLSKDERKELYSRLKLEGIMEAPVNMAVTCDRNRDAPFVLGRGPMPETDLFSTCLAIQNMWLAARAEGIGIGWVSILNRSRVEEILGLPSGVRLVAYLCIGYPVEFRKKPMLEELGWKSREQLKSLVFENQWGQELTSVKLE</sequence>
<dbReference type="SUPFAM" id="SSF55469">
    <property type="entry name" value="FMN-dependent nitroreductase-like"/>
    <property type="match status" value="1"/>
</dbReference>
<accession>A0A1H8IVB4</accession>
<gene>
    <name evidence="5" type="ORF">SAMN05444955_11980</name>
</gene>
<evidence type="ECO:0000256" key="3">
    <source>
        <dbReference type="ARBA" id="ARBA00023002"/>
    </source>
</evidence>
<evidence type="ECO:0000259" key="4">
    <source>
        <dbReference type="Pfam" id="PF00881"/>
    </source>
</evidence>
<dbReference type="GO" id="GO:0016491">
    <property type="term" value="F:oxidoreductase activity"/>
    <property type="evidence" value="ECO:0007669"/>
    <property type="project" value="UniProtKB-KW"/>
</dbReference>
<proteinExistence type="predicted"/>
<reference evidence="5 6" key="1">
    <citation type="submission" date="2016-10" db="EMBL/GenBank/DDBJ databases">
        <authorList>
            <person name="de Groot N.N."/>
        </authorList>
    </citation>
    <scope>NUCLEOTIDE SEQUENCE [LARGE SCALE GENOMIC DNA]</scope>
    <source>
        <strain evidence="5 6">DSM 46701</strain>
    </source>
</reference>
<organism evidence="5 6">
    <name type="scientific">Lihuaxuella thermophila</name>
    <dbReference type="NCBI Taxonomy" id="1173111"/>
    <lineage>
        <taxon>Bacteria</taxon>
        <taxon>Bacillati</taxon>
        <taxon>Bacillota</taxon>
        <taxon>Bacilli</taxon>
        <taxon>Bacillales</taxon>
        <taxon>Thermoactinomycetaceae</taxon>
        <taxon>Lihuaxuella</taxon>
    </lineage>
</organism>
<evidence type="ECO:0000313" key="6">
    <source>
        <dbReference type="Proteomes" id="UP000199695"/>
    </source>
</evidence>
<dbReference type="AlphaFoldDB" id="A0A1H8IVB4"/>
<dbReference type="InterPro" id="IPR000415">
    <property type="entry name" value="Nitroreductase-like"/>
</dbReference>
<dbReference type="Proteomes" id="UP000199695">
    <property type="component" value="Unassembled WGS sequence"/>
</dbReference>
<evidence type="ECO:0000313" key="5">
    <source>
        <dbReference type="EMBL" id="SEN72381.1"/>
    </source>
</evidence>
<dbReference type="InterPro" id="IPR012825">
    <property type="entry name" value="BluB"/>
</dbReference>
<dbReference type="PANTHER" id="PTHR23026">
    <property type="entry name" value="NADPH NITROREDUCTASE"/>
    <property type="match status" value="1"/>
</dbReference>
<evidence type="ECO:0000256" key="1">
    <source>
        <dbReference type="ARBA" id="ARBA00022630"/>
    </source>
</evidence>
<dbReference type="PANTHER" id="PTHR23026:SF90">
    <property type="entry name" value="IODOTYROSINE DEIODINASE 1"/>
    <property type="match status" value="1"/>
</dbReference>
<dbReference type="OrthoDB" id="9781491at2"/>
<dbReference type="CDD" id="cd02145">
    <property type="entry name" value="BluB"/>
    <property type="match status" value="1"/>
</dbReference>
<dbReference type="Pfam" id="PF00881">
    <property type="entry name" value="Nitroreductase"/>
    <property type="match status" value="1"/>
</dbReference>
<dbReference type="NCBIfam" id="TIGR02476">
    <property type="entry name" value="BluB"/>
    <property type="match status" value="1"/>
</dbReference>
<keyword evidence="2" id="KW-0288">FMN</keyword>
<keyword evidence="6" id="KW-1185">Reference proteome</keyword>
<name>A0A1H8IVB4_9BACL</name>
<dbReference type="EMBL" id="FOCQ01000019">
    <property type="protein sequence ID" value="SEN72381.1"/>
    <property type="molecule type" value="Genomic_DNA"/>
</dbReference>
<feature type="domain" description="Nitroreductase" evidence="4">
    <location>
        <begin position="17"/>
        <end position="184"/>
    </location>
</feature>
<dbReference type="RefSeq" id="WP_089972655.1">
    <property type="nucleotide sequence ID" value="NZ_FOCQ01000019.1"/>
</dbReference>
<keyword evidence="3" id="KW-0560">Oxidoreductase</keyword>
<dbReference type="InterPro" id="IPR050627">
    <property type="entry name" value="Nitroreductase/BluB"/>
</dbReference>